<evidence type="ECO:0000256" key="1">
    <source>
        <dbReference type="SAM" id="MobiDB-lite"/>
    </source>
</evidence>
<dbReference type="InterPro" id="IPR025161">
    <property type="entry name" value="IS402-like_dom"/>
</dbReference>
<feature type="region of interest" description="Disordered" evidence="1">
    <location>
        <begin position="1"/>
        <end position="84"/>
    </location>
</feature>
<keyword evidence="4" id="KW-1185">Reference proteome</keyword>
<feature type="compositionally biased region" description="Polar residues" evidence="1">
    <location>
        <begin position="1"/>
        <end position="28"/>
    </location>
</feature>
<dbReference type="EMBL" id="WBKG01000028">
    <property type="protein sequence ID" value="KAB1984268.1"/>
    <property type="molecule type" value="Genomic_DNA"/>
</dbReference>
<evidence type="ECO:0000259" key="2">
    <source>
        <dbReference type="Pfam" id="PF13340"/>
    </source>
</evidence>
<dbReference type="Pfam" id="PF13340">
    <property type="entry name" value="DUF4096"/>
    <property type="match status" value="1"/>
</dbReference>
<gene>
    <name evidence="3" type="ORF">F8144_29050</name>
</gene>
<dbReference type="AlphaFoldDB" id="A0A7J5D9A0"/>
<evidence type="ECO:0000313" key="3">
    <source>
        <dbReference type="EMBL" id="KAB1984268.1"/>
    </source>
</evidence>
<dbReference type="PANTHER" id="PTHR46637">
    <property type="entry name" value="TIS1421-TRANSPOSASE PROTEIN A"/>
    <property type="match status" value="1"/>
</dbReference>
<comment type="caution">
    <text evidence="3">The sequence shown here is derived from an EMBL/GenBank/DDBJ whole genome shotgun (WGS) entry which is preliminary data.</text>
</comment>
<reference evidence="3 4" key="1">
    <citation type="submission" date="2019-09" db="EMBL/GenBank/DDBJ databases">
        <title>Isolation and identification of active actinomycetes.</title>
        <authorList>
            <person name="Yu Z."/>
            <person name="Han C."/>
            <person name="Yu B."/>
        </authorList>
    </citation>
    <scope>NUCLEOTIDE SEQUENCE [LARGE SCALE GENOMIC DNA]</scope>
    <source>
        <strain evidence="3 4">NEAU-H2</strain>
    </source>
</reference>
<feature type="domain" description="Insertion element IS402-like" evidence="2">
    <location>
        <begin position="164"/>
        <end position="233"/>
    </location>
</feature>
<proteinExistence type="predicted"/>
<organism evidence="3 4">
    <name type="scientific">Streptomyces triticiradicis</name>
    <dbReference type="NCBI Taxonomy" id="2651189"/>
    <lineage>
        <taxon>Bacteria</taxon>
        <taxon>Bacillati</taxon>
        <taxon>Actinomycetota</taxon>
        <taxon>Actinomycetes</taxon>
        <taxon>Kitasatosporales</taxon>
        <taxon>Streptomycetaceae</taxon>
        <taxon>Streptomyces</taxon>
    </lineage>
</organism>
<protein>
    <submittedName>
        <fullName evidence="3">Transposase</fullName>
    </submittedName>
</protein>
<evidence type="ECO:0000313" key="4">
    <source>
        <dbReference type="Proteomes" id="UP000442990"/>
    </source>
</evidence>
<feature type="region of interest" description="Disordered" evidence="1">
    <location>
        <begin position="265"/>
        <end position="291"/>
    </location>
</feature>
<accession>A0A7J5D9A0</accession>
<sequence length="291" mass="31981">MEPETSSGTASPKESIRRSSTSDGTRNASAPAIRLWPTSRRRSGLTRWHGRQRGTSPPGPPPRNKCRSWSPSRPAGSARRNSHSRGWLLDDGPCICASPFPGFSTRSSTPSTTTSSVRAFEHAWCLTPDGRVADPAIPDGWVLGSVFKDHQVVDHGRVIRRHELTDLEWELLAPLIPRAATGRPRVPDRQVINGMVYKIRTGVSRRDLPERYGPWQTVCTRFRRCALDGVFTRALQQIQADADAAGDIDWLVQIDSTIVRAHQHAAATGRKGGSTGRTNRTITPSADPEAD</sequence>
<dbReference type="InterPro" id="IPR052909">
    <property type="entry name" value="Transposase_6_like"/>
</dbReference>
<dbReference type="PANTHER" id="PTHR46637:SF1">
    <property type="entry name" value="BLL5188 PROTEIN"/>
    <property type="match status" value="1"/>
</dbReference>
<dbReference type="Proteomes" id="UP000442990">
    <property type="component" value="Unassembled WGS sequence"/>
</dbReference>
<name>A0A7J5D9A0_9ACTN</name>
<feature type="compositionally biased region" description="Basic residues" evidence="1">
    <location>
        <begin position="39"/>
        <end position="52"/>
    </location>
</feature>